<name>B9D1W0_CAMRE</name>
<evidence type="ECO:0000313" key="1">
    <source>
        <dbReference type="EMBL" id="EEF14051.1"/>
    </source>
</evidence>
<gene>
    <name evidence="1" type="ORF">CAMRE0001_2465</name>
</gene>
<dbReference type="Proteomes" id="UP000003082">
    <property type="component" value="Unassembled WGS sequence"/>
</dbReference>
<proteinExistence type="predicted"/>
<dbReference type="EMBL" id="ACFU01000010">
    <property type="protein sequence ID" value="EEF14051.1"/>
    <property type="molecule type" value="Genomic_DNA"/>
</dbReference>
<protein>
    <submittedName>
        <fullName evidence="1">Uncharacterized protein</fullName>
    </submittedName>
</protein>
<comment type="caution">
    <text evidence="1">The sequence shown here is derived from an EMBL/GenBank/DDBJ whole genome shotgun (WGS) entry which is preliminary data.</text>
</comment>
<sequence length="42" mass="5315">MFSTRRSICEKRYAFLYETFFFNYKSFARIMSKKWLKFSKNI</sequence>
<evidence type="ECO:0000313" key="2">
    <source>
        <dbReference type="Proteomes" id="UP000003082"/>
    </source>
</evidence>
<accession>B9D1W0</accession>
<organism evidence="1 2">
    <name type="scientific">Campylobacter rectus RM3267</name>
    <dbReference type="NCBI Taxonomy" id="553218"/>
    <lineage>
        <taxon>Bacteria</taxon>
        <taxon>Pseudomonadati</taxon>
        <taxon>Campylobacterota</taxon>
        <taxon>Epsilonproteobacteria</taxon>
        <taxon>Campylobacterales</taxon>
        <taxon>Campylobacteraceae</taxon>
        <taxon>Campylobacter</taxon>
    </lineage>
</organism>
<reference evidence="1 2" key="1">
    <citation type="submission" date="2008-08" db="EMBL/GenBank/DDBJ databases">
        <authorList>
            <person name="Madupu R."/>
            <person name="Durkin A.S."/>
            <person name="Torralba M."/>
            <person name="Methe B."/>
            <person name="Sutton G.G."/>
            <person name="Strausberg R.L."/>
            <person name="Nelson K.E."/>
        </authorList>
    </citation>
    <scope>NUCLEOTIDE SEQUENCE [LARGE SCALE GENOMIC DNA]</scope>
    <source>
        <strain evidence="1 2">RM3267</strain>
    </source>
</reference>
<dbReference type="AlphaFoldDB" id="B9D1W0"/>
<keyword evidence="2" id="KW-1185">Reference proteome</keyword>